<feature type="domain" description="Thioredoxin" evidence="1">
    <location>
        <begin position="228"/>
        <end position="358"/>
    </location>
</feature>
<accession>A0A316DQV8</accession>
<dbReference type="SUPFAM" id="SSF52833">
    <property type="entry name" value="Thioredoxin-like"/>
    <property type="match status" value="1"/>
</dbReference>
<keyword evidence="3" id="KW-1185">Reference proteome</keyword>
<proteinExistence type="predicted"/>
<dbReference type="InterPro" id="IPR036249">
    <property type="entry name" value="Thioredoxin-like_sf"/>
</dbReference>
<keyword evidence="2" id="KW-0413">Isomerase</keyword>
<dbReference type="InterPro" id="IPR000866">
    <property type="entry name" value="AhpC/TSA"/>
</dbReference>
<dbReference type="InterPro" id="IPR013766">
    <property type="entry name" value="Thioredoxin_domain"/>
</dbReference>
<evidence type="ECO:0000313" key="3">
    <source>
        <dbReference type="Proteomes" id="UP000245430"/>
    </source>
</evidence>
<dbReference type="Proteomes" id="UP000245430">
    <property type="component" value="Unassembled WGS sequence"/>
</dbReference>
<dbReference type="CDD" id="cd02966">
    <property type="entry name" value="TlpA_like_family"/>
    <property type="match status" value="1"/>
</dbReference>
<dbReference type="PROSITE" id="PS51352">
    <property type="entry name" value="THIOREDOXIN_2"/>
    <property type="match status" value="1"/>
</dbReference>
<evidence type="ECO:0000313" key="2">
    <source>
        <dbReference type="EMBL" id="PWK20627.1"/>
    </source>
</evidence>
<dbReference type="AlphaFoldDB" id="A0A316DQV8"/>
<organism evidence="2 3">
    <name type="scientific">Xanthomarina spongicola</name>
    <dbReference type="NCBI Taxonomy" id="570520"/>
    <lineage>
        <taxon>Bacteria</taxon>
        <taxon>Pseudomonadati</taxon>
        <taxon>Bacteroidota</taxon>
        <taxon>Flavobacteriia</taxon>
        <taxon>Flavobacteriales</taxon>
        <taxon>Flavobacteriaceae</taxon>
        <taxon>Xanthomarina</taxon>
    </lineage>
</organism>
<dbReference type="PANTHER" id="PTHR42852">
    <property type="entry name" value="THIOL:DISULFIDE INTERCHANGE PROTEIN DSBE"/>
    <property type="match status" value="1"/>
</dbReference>
<dbReference type="GO" id="GO:0016853">
    <property type="term" value="F:isomerase activity"/>
    <property type="evidence" value="ECO:0007669"/>
    <property type="project" value="UniProtKB-KW"/>
</dbReference>
<dbReference type="GO" id="GO:0016209">
    <property type="term" value="F:antioxidant activity"/>
    <property type="evidence" value="ECO:0007669"/>
    <property type="project" value="InterPro"/>
</dbReference>
<reference evidence="2 3" key="1">
    <citation type="submission" date="2018-05" db="EMBL/GenBank/DDBJ databases">
        <title>Genomic Encyclopedia of Archaeal and Bacterial Type Strains, Phase II (KMG-II): from individual species to whole genera.</title>
        <authorList>
            <person name="Goeker M."/>
        </authorList>
    </citation>
    <scope>NUCLEOTIDE SEQUENCE [LARGE SCALE GENOMIC DNA]</scope>
    <source>
        <strain evidence="2 3">DSM 22637</strain>
    </source>
</reference>
<dbReference type="EMBL" id="QGGP01000001">
    <property type="protein sequence ID" value="PWK20627.1"/>
    <property type="molecule type" value="Genomic_DNA"/>
</dbReference>
<comment type="caution">
    <text evidence="2">The sequence shown here is derived from an EMBL/GenBank/DDBJ whole genome shotgun (WGS) entry which is preliminary data.</text>
</comment>
<dbReference type="GO" id="GO:0016491">
    <property type="term" value="F:oxidoreductase activity"/>
    <property type="evidence" value="ECO:0007669"/>
    <property type="project" value="InterPro"/>
</dbReference>
<sequence length="358" mass="41633">MKYFVLFLSILLFNCQHKSTSDNVINTYNAKVNSYDKIEYHIRRIDTFSQDNTWNKTGQVLIEKNKKDTLFGMSFFTNSYTHSNNYLYDNYNGFEISIKNNTYEIIYSKGFLGSPGGQLVSDIFFGLDNIYKTVEIVETKNKFQLEYTFENDTVYDIRNIKKTIDIDKTTFLPIKIVKTFERGGERAAEIFQFDSVLVNDKVKNSIENQKKKLQAIRLIKEEAPIITSLIGTEFNTESLPNLWDDKPVEISNNFPLLISFWEFWCSPCINSLPKLKLLQNTYKSKITVIGVSTQSPEKAKHILLSKNIEYINLKGSETLLEKYQINSFPTYFLVDKNGIIIKKYSNFSEDIEKDIKTL</sequence>
<dbReference type="PANTHER" id="PTHR42852:SF13">
    <property type="entry name" value="PROTEIN DIPZ"/>
    <property type="match status" value="1"/>
</dbReference>
<evidence type="ECO:0000259" key="1">
    <source>
        <dbReference type="PROSITE" id="PS51352"/>
    </source>
</evidence>
<dbReference type="InterPro" id="IPR050553">
    <property type="entry name" value="Thioredoxin_ResA/DsbE_sf"/>
</dbReference>
<name>A0A316DQV8_9FLAO</name>
<dbReference type="Pfam" id="PF00578">
    <property type="entry name" value="AhpC-TSA"/>
    <property type="match status" value="1"/>
</dbReference>
<dbReference type="RefSeq" id="WP_170109783.1">
    <property type="nucleotide sequence ID" value="NZ_QGGP01000001.1"/>
</dbReference>
<protein>
    <submittedName>
        <fullName evidence="2">Thiol-disulfide isomerase/thioredoxin</fullName>
    </submittedName>
</protein>
<dbReference type="Gene3D" id="3.40.30.10">
    <property type="entry name" value="Glutaredoxin"/>
    <property type="match status" value="1"/>
</dbReference>
<gene>
    <name evidence="2" type="ORF">LX78_00329</name>
</gene>